<organism evidence="2 3">
    <name type="scientific">Duganella flavida</name>
    <dbReference type="NCBI Taxonomy" id="2692175"/>
    <lineage>
        <taxon>Bacteria</taxon>
        <taxon>Pseudomonadati</taxon>
        <taxon>Pseudomonadota</taxon>
        <taxon>Betaproteobacteria</taxon>
        <taxon>Burkholderiales</taxon>
        <taxon>Oxalobacteraceae</taxon>
        <taxon>Telluria group</taxon>
        <taxon>Duganella</taxon>
    </lineage>
</organism>
<feature type="signal peptide" evidence="1">
    <location>
        <begin position="1"/>
        <end position="24"/>
    </location>
</feature>
<reference evidence="2 3" key="1">
    <citation type="submission" date="2019-12" db="EMBL/GenBank/DDBJ databases">
        <title>Novel species isolated from a subtropical stream in China.</title>
        <authorList>
            <person name="Lu H."/>
        </authorList>
    </citation>
    <scope>NUCLEOTIDE SEQUENCE [LARGE SCALE GENOMIC DNA]</scope>
    <source>
        <strain evidence="2 3">FT135W</strain>
    </source>
</reference>
<dbReference type="EMBL" id="WWCN01000003">
    <property type="protein sequence ID" value="MYM21935.1"/>
    <property type="molecule type" value="Genomic_DNA"/>
</dbReference>
<gene>
    <name evidence="2" type="ORF">GTP46_04625</name>
</gene>
<comment type="caution">
    <text evidence="2">The sequence shown here is derived from an EMBL/GenBank/DDBJ whole genome shotgun (WGS) entry which is preliminary data.</text>
</comment>
<dbReference type="RefSeq" id="WP_161005465.1">
    <property type="nucleotide sequence ID" value="NZ_WWCN01000003.1"/>
</dbReference>
<dbReference type="Proteomes" id="UP000479335">
    <property type="component" value="Unassembled WGS sequence"/>
</dbReference>
<sequence>MMRFTHTLAALVAISCLLSGCASPQKVVASGAPISKDRGYVGGLFVQKVVADVTGFTLTNVDTKQEFEIPFVSGVEKFKSVPREQKWVIETIVIDIPPGKYAVTHWFQYQISTNARNIRHEFSAAVKQKTFIVEPGKMMFLGKFAGDQVTLEQNVFQVTKYEQSTHALPISNNEARGVVNKVYPELNSLKFECLNCAP</sequence>
<protein>
    <recommendedName>
        <fullName evidence="4">DUF2846 domain-containing protein</fullName>
    </recommendedName>
</protein>
<keyword evidence="1" id="KW-0732">Signal</keyword>
<evidence type="ECO:0000313" key="3">
    <source>
        <dbReference type="Proteomes" id="UP000479335"/>
    </source>
</evidence>
<evidence type="ECO:0000256" key="1">
    <source>
        <dbReference type="SAM" id="SignalP"/>
    </source>
</evidence>
<name>A0A6L8K4T6_9BURK</name>
<keyword evidence="3" id="KW-1185">Reference proteome</keyword>
<dbReference type="PROSITE" id="PS51257">
    <property type="entry name" value="PROKAR_LIPOPROTEIN"/>
    <property type="match status" value="1"/>
</dbReference>
<evidence type="ECO:0000313" key="2">
    <source>
        <dbReference type="EMBL" id="MYM21935.1"/>
    </source>
</evidence>
<dbReference type="AlphaFoldDB" id="A0A6L8K4T6"/>
<proteinExistence type="predicted"/>
<feature type="chain" id="PRO_5026838892" description="DUF2846 domain-containing protein" evidence="1">
    <location>
        <begin position="25"/>
        <end position="198"/>
    </location>
</feature>
<evidence type="ECO:0008006" key="4">
    <source>
        <dbReference type="Google" id="ProtNLM"/>
    </source>
</evidence>
<accession>A0A6L8K4T6</accession>